<evidence type="ECO:0000256" key="1">
    <source>
        <dbReference type="ARBA" id="ARBA00006068"/>
    </source>
</evidence>
<feature type="transmembrane region" description="Helical" evidence="3">
    <location>
        <begin position="32"/>
        <end position="56"/>
    </location>
</feature>
<comment type="caution">
    <text evidence="6">The sequence shown here is derived from an EMBL/GenBank/DDBJ whole genome shotgun (WGS) entry which is preliminary data.</text>
</comment>
<dbReference type="Pfam" id="PF13399">
    <property type="entry name" value="LytR_C"/>
    <property type="match status" value="1"/>
</dbReference>
<reference evidence="7" key="1">
    <citation type="journal article" date="2019" name="Int. J. Syst. Evol. Microbiol.">
        <title>The Global Catalogue of Microorganisms (GCM) 10K type strain sequencing project: providing services to taxonomists for standard genome sequencing and annotation.</title>
        <authorList>
            <consortium name="The Broad Institute Genomics Platform"/>
            <consortium name="The Broad Institute Genome Sequencing Center for Infectious Disease"/>
            <person name="Wu L."/>
            <person name="Ma J."/>
        </authorList>
    </citation>
    <scope>NUCLEOTIDE SEQUENCE [LARGE SCALE GENOMIC DNA]</scope>
    <source>
        <strain evidence="7">JCM 17388</strain>
    </source>
</reference>
<feature type="domain" description="LytR/CpsA/Psr regulator C-terminal" evidence="5">
    <location>
        <begin position="366"/>
        <end position="451"/>
    </location>
</feature>
<dbReference type="NCBIfam" id="TIGR00350">
    <property type="entry name" value="lytR_cpsA_psr"/>
    <property type="match status" value="1"/>
</dbReference>
<evidence type="ECO:0000313" key="7">
    <source>
        <dbReference type="Proteomes" id="UP001501251"/>
    </source>
</evidence>
<evidence type="ECO:0000259" key="4">
    <source>
        <dbReference type="Pfam" id="PF03816"/>
    </source>
</evidence>
<accession>A0ABP8BJ11</accession>
<comment type="similarity">
    <text evidence="1">Belongs to the LytR/CpsA/Psr (LCP) family.</text>
</comment>
<dbReference type="InterPro" id="IPR050922">
    <property type="entry name" value="LytR/CpsA/Psr_CW_biosynth"/>
</dbReference>
<dbReference type="PANTHER" id="PTHR33392:SF6">
    <property type="entry name" value="POLYISOPRENYL-TEICHOIC ACID--PEPTIDOGLYCAN TEICHOIC ACID TRANSFERASE TAGU"/>
    <property type="match status" value="1"/>
</dbReference>
<feature type="domain" description="Cell envelope-related transcriptional attenuator" evidence="4">
    <location>
        <begin position="108"/>
        <end position="264"/>
    </location>
</feature>
<dbReference type="InterPro" id="IPR027381">
    <property type="entry name" value="LytR/CpsA/Psr_C"/>
</dbReference>
<evidence type="ECO:0000256" key="2">
    <source>
        <dbReference type="SAM" id="MobiDB-lite"/>
    </source>
</evidence>
<dbReference type="Gene3D" id="3.30.70.2390">
    <property type="match status" value="1"/>
</dbReference>
<organism evidence="6 7">
    <name type="scientific">Streptosporangium oxazolinicum</name>
    <dbReference type="NCBI Taxonomy" id="909287"/>
    <lineage>
        <taxon>Bacteria</taxon>
        <taxon>Bacillati</taxon>
        <taxon>Actinomycetota</taxon>
        <taxon>Actinomycetes</taxon>
        <taxon>Streptosporangiales</taxon>
        <taxon>Streptosporangiaceae</taxon>
        <taxon>Streptosporangium</taxon>
    </lineage>
</organism>
<gene>
    <name evidence="6" type="ORF">GCM10022252_72630</name>
</gene>
<name>A0ABP8BJ11_9ACTN</name>
<keyword evidence="3" id="KW-0472">Membrane</keyword>
<evidence type="ECO:0000313" key="6">
    <source>
        <dbReference type="EMBL" id="GAA4208061.1"/>
    </source>
</evidence>
<dbReference type="Proteomes" id="UP001501251">
    <property type="component" value="Unassembled WGS sequence"/>
</dbReference>
<dbReference type="Pfam" id="PF03816">
    <property type="entry name" value="LytR_cpsA_psr"/>
    <property type="match status" value="1"/>
</dbReference>
<evidence type="ECO:0000259" key="5">
    <source>
        <dbReference type="Pfam" id="PF13399"/>
    </source>
</evidence>
<dbReference type="RefSeq" id="WP_344922838.1">
    <property type="nucleotide sequence ID" value="NZ_BAABAQ010000018.1"/>
</dbReference>
<keyword evidence="7" id="KW-1185">Reference proteome</keyword>
<feature type="region of interest" description="Disordered" evidence="2">
    <location>
        <begin position="1"/>
        <end position="26"/>
    </location>
</feature>
<dbReference type="PANTHER" id="PTHR33392">
    <property type="entry name" value="POLYISOPRENYL-TEICHOIC ACID--PEPTIDOGLYCAN TEICHOIC ACID TRANSFERASE TAGU"/>
    <property type="match status" value="1"/>
</dbReference>
<evidence type="ECO:0000256" key="3">
    <source>
        <dbReference type="SAM" id="Phobius"/>
    </source>
</evidence>
<evidence type="ECO:0008006" key="8">
    <source>
        <dbReference type="Google" id="ProtNLM"/>
    </source>
</evidence>
<keyword evidence="3" id="KW-1133">Transmembrane helix</keyword>
<dbReference type="EMBL" id="BAABAQ010000018">
    <property type="protein sequence ID" value="GAA4208061.1"/>
    <property type="molecule type" value="Genomic_DNA"/>
</dbReference>
<sequence length="478" mass="51219">MSSGLIDAFPKPPTEPPPGQPGRRSSRPRRRWLWWLVAAVTAVVLVAAGTVAGAYVKLTGNVKHVEVSAEDLGRRPAKAAGKALNVLVVGSDQRGGKNARYGRVAGERTDTIMLAHISPKRDNAMVISFPRDSMVQLPACRARQGLPGQQPHVGMINESFNSGGITCTWKTVESLTGIHIDHFVKVDFTGFKGMVDAVGGVEICVPEAIDDKKALLHLAAGRQNLGGEQALGYVRARYSLGDGSDIGRIQRQQMFIASMVKKVMSGETLTDPTRLFGFLDAATKSVTTDPGLTPGVMRDLATSAQGLAAGQIHFITTPWRYSLVHPGRVEWVQPQSGKLFEIVATDRAITGSGVKGGQTRVPRSKIQVEVRNGTMRSGLATLVAVQLEERGYHVARIGDASRKPYPTTTIAYSPNGAAKAPTLSRDLLASRPLPVRRATTGRLVLTIGDDWKGLKPLPRGDTESLKGFDATHDSCTGA</sequence>
<keyword evidence="3" id="KW-0812">Transmembrane</keyword>
<dbReference type="Gene3D" id="3.40.630.190">
    <property type="entry name" value="LCP protein"/>
    <property type="match status" value="1"/>
</dbReference>
<protein>
    <recommendedName>
        <fullName evidence="8">LytR family transcriptional regulator</fullName>
    </recommendedName>
</protein>
<dbReference type="InterPro" id="IPR004474">
    <property type="entry name" value="LytR_CpsA_psr"/>
</dbReference>
<proteinExistence type="inferred from homology"/>
<feature type="compositionally biased region" description="Pro residues" evidence="2">
    <location>
        <begin position="10"/>
        <end position="20"/>
    </location>
</feature>